<reference evidence="2 3" key="1">
    <citation type="submission" date="2016-07" db="EMBL/GenBank/DDBJ databases">
        <title>Pervasive Adenine N6-methylation of Active Genes in Fungi.</title>
        <authorList>
            <consortium name="DOE Joint Genome Institute"/>
            <person name="Mondo S.J."/>
            <person name="Dannebaum R.O."/>
            <person name="Kuo R.C."/>
            <person name="Labutti K."/>
            <person name="Haridas S."/>
            <person name="Kuo A."/>
            <person name="Salamov A."/>
            <person name="Ahrendt S.R."/>
            <person name="Lipzen A."/>
            <person name="Sullivan W."/>
            <person name="Andreopoulos W.B."/>
            <person name="Clum A."/>
            <person name="Lindquist E."/>
            <person name="Daum C."/>
            <person name="Ramamoorthy G.K."/>
            <person name="Gryganskyi A."/>
            <person name="Culley D."/>
            <person name="Magnuson J.K."/>
            <person name="James T.Y."/>
            <person name="O'Malley M.A."/>
            <person name="Stajich J.E."/>
            <person name="Spatafora J.W."/>
            <person name="Visel A."/>
            <person name="Grigoriev I.V."/>
        </authorList>
    </citation>
    <scope>NUCLEOTIDE SEQUENCE [LARGE SCALE GENOMIC DNA]</scope>
    <source>
        <strain evidence="2 3">JEL800</strain>
    </source>
</reference>
<dbReference type="AlphaFoldDB" id="A0A1Y2BXU2"/>
<evidence type="ECO:0000313" key="3">
    <source>
        <dbReference type="Proteomes" id="UP000193642"/>
    </source>
</evidence>
<evidence type="ECO:0000313" key="2">
    <source>
        <dbReference type="EMBL" id="ORY39590.1"/>
    </source>
</evidence>
<gene>
    <name evidence="2" type="ORF">BCR33DRAFT_720046</name>
</gene>
<organism evidence="2 3">
    <name type="scientific">Rhizoclosmatium globosum</name>
    <dbReference type="NCBI Taxonomy" id="329046"/>
    <lineage>
        <taxon>Eukaryota</taxon>
        <taxon>Fungi</taxon>
        <taxon>Fungi incertae sedis</taxon>
        <taxon>Chytridiomycota</taxon>
        <taxon>Chytridiomycota incertae sedis</taxon>
        <taxon>Chytridiomycetes</taxon>
        <taxon>Chytridiales</taxon>
        <taxon>Chytriomycetaceae</taxon>
        <taxon>Rhizoclosmatium</taxon>
    </lineage>
</organism>
<name>A0A1Y2BXU2_9FUNG</name>
<proteinExistence type="predicted"/>
<keyword evidence="3" id="KW-1185">Reference proteome</keyword>
<accession>A0A1Y2BXU2</accession>
<dbReference type="Proteomes" id="UP000193642">
    <property type="component" value="Unassembled WGS sequence"/>
</dbReference>
<comment type="caution">
    <text evidence="2">The sequence shown here is derived from an EMBL/GenBank/DDBJ whole genome shotgun (WGS) entry which is preliminary data.</text>
</comment>
<protein>
    <submittedName>
        <fullName evidence="2">Uncharacterized protein</fullName>
    </submittedName>
</protein>
<evidence type="ECO:0000256" key="1">
    <source>
        <dbReference type="SAM" id="MobiDB-lite"/>
    </source>
</evidence>
<sequence>MDASSKVTSTHSDSRTPPLMDGPPPGRFNHCDLTLADHCRLLPSLTGLTRPLNTLLPSSKSKDIPPLETVVSSHKDDCMRKTRFSDCSLASVANSLLLEIGALSVY</sequence>
<feature type="compositionally biased region" description="Polar residues" evidence="1">
    <location>
        <begin position="1"/>
        <end position="11"/>
    </location>
</feature>
<feature type="region of interest" description="Disordered" evidence="1">
    <location>
        <begin position="1"/>
        <end position="27"/>
    </location>
</feature>
<dbReference type="EMBL" id="MCGO01000039">
    <property type="protein sequence ID" value="ORY39590.1"/>
    <property type="molecule type" value="Genomic_DNA"/>
</dbReference>